<feature type="compositionally biased region" description="Basic residues" evidence="1">
    <location>
        <begin position="17"/>
        <end position="26"/>
    </location>
</feature>
<dbReference type="HOGENOM" id="CLU_2672806_0_0_1"/>
<feature type="region of interest" description="Disordered" evidence="1">
    <location>
        <begin position="1"/>
        <end position="30"/>
    </location>
</feature>
<evidence type="ECO:0000256" key="1">
    <source>
        <dbReference type="SAM" id="MobiDB-lite"/>
    </source>
</evidence>
<sequence>MHGHQPRGKGQGASRGNKQKKTKKRECGRVAPANRRIIEITPAPGACWDYLRPARRPSRAVNEEQFNNHKFILPV</sequence>
<reference evidence="2 3" key="1">
    <citation type="journal article" date="2013" name="Nat. Commun.">
        <title>The evolution and pathogenic mechanisms of the rice sheath blight pathogen.</title>
        <authorList>
            <person name="Zheng A."/>
            <person name="Lin R."/>
            <person name="Xu L."/>
            <person name="Qin P."/>
            <person name="Tang C."/>
            <person name="Ai P."/>
            <person name="Zhang D."/>
            <person name="Liu Y."/>
            <person name="Sun Z."/>
            <person name="Feng H."/>
            <person name="Wang Y."/>
            <person name="Chen Y."/>
            <person name="Liang X."/>
            <person name="Fu R."/>
            <person name="Li Q."/>
            <person name="Zhang J."/>
            <person name="Yu X."/>
            <person name="Xie Z."/>
            <person name="Ding L."/>
            <person name="Guan P."/>
            <person name="Tang J."/>
            <person name="Liang Y."/>
            <person name="Wang S."/>
            <person name="Deng Q."/>
            <person name="Li S."/>
            <person name="Zhu J."/>
            <person name="Wang L."/>
            <person name="Liu H."/>
            <person name="Li P."/>
        </authorList>
    </citation>
    <scope>NUCLEOTIDE SEQUENCE [LARGE SCALE GENOMIC DNA]</scope>
    <source>
        <strain evidence="3">AG-1 IA</strain>
    </source>
</reference>
<comment type="caution">
    <text evidence="2">The sequence shown here is derived from an EMBL/GenBank/DDBJ whole genome shotgun (WGS) entry which is preliminary data.</text>
</comment>
<proteinExistence type="predicted"/>
<evidence type="ECO:0000313" key="2">
    <source>
        <dbReference type="EMBL" id="ELU41570.1"/>
    </source>
</evidence>
<protein>
    <submittedName>
        <fullName evidence="2">Uncharacterized protein</fullName>
    </submittedName>
</protein>
<gene>
    <name evidence="2" type="ORF">AG1IA_04399</name>
</gene>
<dbReference type="EMBL" id="AFRT01001037">
    <property type="protein sequence ID" value="ELU41570.1"/>
    <property type="molecule type" value="Genomic_DNA"/>
</dbReference>
<dbReference type="AlphaFoldDB" id="L8WU86"/>
<organism evidence="2 3">
    <name type="scientific">Thanatephorus cucumeris (strain AG1-IA)</name>
    <name type="common">Rice sheath blight fungus</name>
    <name type="synonym">Rhizoctonia solani</name>
    <dbReference type="NCBI Taxonomy" id="983506"/>
    <lineage>
        <taxon>Eukaryota</taxon>
        <taxon>Fungi</taxon>
        <taxon>Dikarya</taxon>
        <taxon>Basidiomycota</taxon>
        <taxon>Agaricomycotina</taxon>
        <taxon>Agaricomycetes</taxon>
        <taxon>Cantharellales</taxon>
        <taxon>Ceratobasidiaceae</taxon>
        <taxon>Rhizoctonia</taxon>
        <taxon>Rhizoctonia solani AG-1</taxon>
    </lineage>
</organism>
<keyword evidence="3" id="KW-1185">Reference proteome</keyword>
<dbReference type="Proteomes" id="UP000011668">
    <property type="component" value="Unassembled WGS sequence"/>
</dbReference>
<name>L8WU86_THACA</name>
<accession>L8WU86</accession>
<evidence type="ECO:0000313" key="3">
    <source>
        <dbReference type="Proteomes" id="UP000011668"/>
    </source>
</evidence>